<sequence>EITAAILAVERTPLDAPLHLVCTTGFLPKALVAQLEDWEDKAWLGVESAPFVYTLVGKLRRRCAITTIRKAKGDDWNHINHARIEWRARRREGDNTLTQRIQAGVDDEFNLTGMRISCITQARAYAGIQAINLRSRPRTERRIKEVQTHIVEIATTEPPTREIWLNLRHKDTRPPVADFLWKTMHDAHRCGAFWNKIPRYEHRGTCRNCQVEDSIDHILTQCQAPGQDTVWRLTEKLWRKKNIAWPGVTLEAILSAPLRTWKKEGEKKKQEGATRLWRILLTESTFLVWKLRCERVIGHDEDENWTHTEREIKNRWMAAITTRMRADVTSTHWRNGPLATKKSKVHDTWHDVLEGAESLPDDW</sequence>
<feature type="non-terminal residue" evidence="1">
    <location>
        <position position="1"/>
    </location>
</feature>
<feature type="non-terminal residue" evidence="1">
    <location>
        <position position="363"/>
    </location>
</feature>
<dbReference type="STRING" id="743788.S8EBL2"/>
<dbReference type="eggNOG" id="KOG3752">
    <property type="taxonomic scope" value="Eukaryota"/>
</dbReference>
<dbReference type="HOGENOM" id="CLU_044484_3_1_1"/>
<dbReference type="InParanoid" id="S8EBL2"/>
<accession>S8EBL2</accession>
<dbReference type="EMBL" id="KE504136">
    <property type="protein sequence ID" value="EPT02327.1"/>
    <property type="molecule type" value="Genomic_DNA"/>
</dbReference>
<gene>
    <name evidence="1" type="ORF">FOMPIDRAFT_1108628</name>
</gene>
<organism evidence="1 2">
    <name type="scientific">Fomitopsis schrenkii</name>
    <name type="common">Brown rot fungus</name>
    <dbReference type="NCBI Taxonomy" id="2126942"/>
    <lineage>
        <taxon>Eukaryota</taxon>
        <taxon>Fungi</taxon>
        <taxon>Dikarya</taxon>
        <taxon>Basidiomycota</taxon>
        <taxon>Agaricomycotina</taxon>
        <taxon>Agaricomycetes</taxon>
        <taxon>Polyporales</taxon>
        <taxon>Fomitopsis</taxon>
    </lineage>
</organism>
<evidence type="ECO:0000313" key="2">
    <source>
        <dbReference type="Proteomes" id="UP000015241"/>
    </source>
</evidence>
<dbReference type="OrthoDB" id="2752996at2759"/>
<dbReference type="AlphaFoldDB" id="S8EBL2"/>
<keyword evidence="2" id="KW-1185">Reference proteome</keyword>
<evidence type="ECO:0008006" key="3">
    <source>
        <dbReference type="Google" id="ProtNLM"/>
    </source>
</evidence>
<name>S8EBL2_FOMSC</name>
<proteinExistence type="predicted"/>
<reference evidence="1 2" key="1">
    <citation type="journal article" date="2012" name="Science">
        <title>The Paleozoic origin of enzymatic lignin decomposition reconstructed from 31 fungal genomes.</title>
        <authorList>
            <person name="Floudas D."/>
            <person name="Binder M."/>
            <person name="Riley R."/>
            <person name="Barry K."/>
            <person name="Blanchette R.A."/>
            <person name="Henrissat B."/>
            <person name="Martinez A.T."/>
            <person name="Otillar R."/>
            <person name="Spatafora J.W."/>
            <person name="Yadav J.S."/>
            <person name="Aerts A."/>
            <person name="Benoit I."/>
            <person name="Boyd A."/>
            <person name="Carlson A."/>
            <person name="Copeland A."/>
            <person name="Coutinho P.M."/>
            <person name="de Vries R.P."/>
            <person name="Ferreira P."/>
            <person name="Findley K."/>
            <person name="Foster B."/>
            <person name="Gaskell J."/>
            <person name="Glotzer D."/>
            <person name="Gorecki P."/>
            <person name="Heitman J."/>
            <person name="Hesse C."/>
            <person name="Hori C."/>
            <person name="Igarashi K."/>
            <person name="Jurgens J.A."/>
            <person name="Kallen N."/>
            <person name="Kersten P."/>
            <person name="Kohler A."/>
            <person name="Kuees U."/>
            <person name="Kumar T.K.A."/>
            <person name="Kuo A."/>
            <person name="LaButti K."/>
            <person name="Larrondo L.F."/>
            <person name="Lindquist E."/>
            <person name="Ling A."/>
            <person name="Lombard V."/>
            <person name="Lucas S."/>
            <person name="Lundell T."/>
            <person name="Martin R."/>
            <person name="McLaughlin D.J."/>
            <person name="Morgenstern I."/>
            <person name="Morin E."/>
            <person name="Murat C."/>
            <person name="Nagy L.G."/>
            <person name="Nolan M."/>
            <person name="Ohm R.A."/>
            <person name="Patyshakuliyeva A."/>
            <person name="Rokas A."/>
            <person name="Ruiz-Duenas F.J."/>
            <person name="Sabat G."/>
            <person name="Salamov A."/>
            <person name="Samejima M."/>
            <person name="Schmutz J."/>
            <person name="Slot J.C."/>
            <person name="St John F."/>
            <person name="Stenlid J."/>
            <person name="Sun H."/>
            <person name="Sun S."/>
            <person name="Syed K."/>
            <person name="Tsang A."/>
            <person name="Wiebenga A."/>
            <person name="Young D."/>
            <person name="Pisabarro A."/>
            <person name="Eastwood D.C."/>
            <person name="Martin F."/>
            <person name="Cullen D."/>
            <person name="Grigoriev I.V."/>
            <person name="Hibbett D.S."/>
        </authorList>
    </citation>
    <scope>NUCLEOTIDE SEQUENCE</scope>
    <source>
        <strain evidence="2">FP-58527</strain>
    </source>
</reference>
<evidence type="ECO:0000313" key="1">
    <source>
        <dbReference type="EMBL" id="EPT02327.1"/>
    </source>
</evidence>
<dbReference type="Proteomes" id="UP000015241">
    <property type="component" value="Unassembled WGS sequence"/>
</dbReference>
<protein>
    <recommendedName>
        <fullName evidence="3">Reverse transcriptase zinc-binding domain-containing protein</fullName>
    </recommendedName>
</protein>